<dbReference type="Proteomes" id="UP000000268">
    <property type="component" value="Chromosome"/>
</dbReference>
<proteinExistence type="predicted"/>
<dbReference type="EMBL" id="CP000828">
    <property type="protein sequence ID" value="ABW27516.1"/>
    <property type="molecule type" value="Genomic_DNA"/>
</dbReference>
<dbReference type="SUPFAM" id="SSF88659">
    <property type="entry name" value="Sigma3 and sigma4 domains of RNA polymerase sigma factors"/>
    <property type="match status" value="1"/>
</dbReference>
<dbReference type="PANTHER" id="PTHR30385:SF7">
    <property type="entry name" value="RNA POLYMERASE SIGMA FACTOR FLIA"/>
    <property type="match status" value="1"/>
</dbReference>
<dbReference type="PANTHER" id="PTHR30385">
    <property type="entry name" value="SIGMA FACTOR F FLAGELLAR"/>
    <property type="match status" value="1"/>
</dbReference>
<sequence>MQPRTALLAIFSTFLQFETDHVHTWASDPKLRRSMQIHLEQSQQTDLSAKFWSLYWHKRWRADTMQKVAAGHLAAYLQEACYWTAQKTSTRFSSSRYGVSDYFQIAMAQVDKILKGFNSDQGFNLQNYASATFASLMRETLRQRREIDICSDWALLRKLSQKRLVEALKNHGMPQDTINRYVLAWTSFKAIYAPQQATGTQKLEKPAAEVWSAIATQYNQERTTQLLPNAAAITVEELETILMTCAKAARAYLYPAQISINTPRPGQDAGEFLDQLPNTEQASLLEEMIATEDVKTRQTQHQQIGEVLVTAIQALDPPSQSLLQLYYSQAYTQQQIAEKLEMKQYTISRRLTKLRKTLLTALATWSQETLHISPDSDVLKAMSSSLEEWLTGHYGPPPLPLH</sequence>
<dbReference type="HOGENOM" id="CLU_042265_0_0_3"/>
<reference evidence="6 7" key="1">
    <citation type="journal article" date="2008" name="Proc. Natl. Acad. Sci. U.S.A.">
        <title>Niche adaptation and genome expansion in the chlorophyll d-producing cyanobacterium Acaryochloris marina.</title>
        <authorList>
            <person name="Swingley W.D."/>
            <person name="Chen M."/>
            <person name="Cheung P.C."/>
            <person name="Conrad A.L."/>
            <person name="Dejesa L.C."/>
            <person name="Hao J."/>
            <person name="Honchak B.M."/>
            <person name="Karbach L.E."/>
            <person name="Kurdoglu A."/>
            <person name="Lahiri S."/>
            <person name="Mastrian S.D."/>
            <person name="Miyashita H."/>
            <person name="Page L."/>
            <person name="Ramakrishna P."/>
            <person name="Satoh S."/>
            <person name="Sattley W.M."/>
            <person name="Shimada Y."/>
            <person name="Taylor H.L."/>
            <person name="Tomo T."/>
            <person name="Tsuchiya T."/>
            <person name="Wang Z.T."/>
            <person name="Raymond J."/>
            <person name="Mimuro M."/>
            <person name="Blankenship R.E."/>
            <person name="Touchman J.W."/>
        </authorList>
    </citation>
    <scope>NUCLEOTIDE SEQUENCE [LARGE SCALE GENOMIC DNA]</scope>
    <source>
        <strain evidence="7">MBIC 11017</strain>
    </source>
</reference>
<keyword evidence="4" id="KW-0804">Transcription</keyword>
<dbReference type="GO" id="GO:0016987">
    <property type="term" value="F:sigma factor activity"/>
    <property type="evidence" value="ECO:0007669"/>
    <property type="project" value="UniProtKB-KW"/>
</dbReference>
<dbReference type="RefSeq" id="WP_012162976.1">
    <property type="nucleotide sequence ID" value="NC_009925.1"/>
</dbReference>
<dbReference type="GO" id="GO:0003677">
    <property type="term" value="F:DNA binding"/>
    <property type="evidence" value="ECO:0007669"/>
    <property type="project" value="UniProtKB-KW"/>
</dbReference>
<protein>
    <recommendedName>
        <fullName evidence="5">RNA polymerase sigma-70 region 4 domain-containing protein</fullName>
    </recommendedName>
</protein>
<accession>B0C5E0</accession>
<evidence type="ECO:0000313" key="6">
    <source>
        <dbReference type="EMBL" id="ABW27516.1"/>
    </source>
</evidence>
<evidence type="ECO:0000313" key="7">
    <source>
        <dbReference type="Proteomes" id="UP000000268"/>
    </source>
</evidence>
<dbReference type="NCBIfam" id="TIGR02937">
    <property type="entry name" value="sigma70-ECF"/>
    <property type="match status" value="1"/>
</dbReference>
<evidence type="ECO:0000256" key="3">
    <source>
        <dbReference type="ARBA" id="ARBA00023125"/>
    </source>
</evidence>
<dbReference type="InterPro" id="IPR014284">
    <property type="entry name" value="RNA_pol_sigma-70_dom"/>
</dbReference>
<dbReference type="eggNOG" id="COG1191">
    <property type="taxonomic scope" value="Bacteria"/>
</dbReference>
<evidence type="ECO:0000256" key="4">
    <source>
        <dbReference type="ARBA" id="ARBA00023163"/>
    </source>
</evidence>
<evidence type="ECO:0000256" key="1">
    <source>
        <dbReference type="ARBA" id="ARBA00023015"/>
    </source>
</evidence>
<dbReference type="OrthoDB" id="527295at2"/>
<dbReference type="Pfam" id="PF04545">
    <property type="entry name" value="Sigma70_r4"/>
    <property type="match status" value="1"/>
</dbReference>
<evidence type="ECO:0000259" key="5">
    <source>
        <dbReference type="Pfam" id="PF04545"/>
    </source>
</evidence>
<dbReference type="InterPro" id="IPR013324">
    <property type="entry name" value="RNA_pol_sigma_r3/r4-like"/>
</dbReference>
<name>B0C5E0_ACAM1</name>
<dbReference type="InterPro" id="IPR007630">
    <property type="entry name" value="RNA_pol_sigma70_r4"/>
</dbReference>
<organism evidence="6 7">
    <name type="scientific">Acaryochloris marina (strain MBIC 11017)</name>
    <dbReference type="NCBI Taxonomy" id="329726"/>
    <lineage>
        <taxon>Bacteria</taxon>
        <taxon>Bacillati</taxon>
        <taxon>Cyanobacteriota</taxon>
        <taxon>Cyanophyceae</taxon>
        <taxon>Acaryochloridales</taxon>
        <taxon>Acaryochloridaceae</taxon>
        <taxon>Acaryochloris</taxon>
    </lineage>
</organism>
<keyword evidence="2" id="KW-0731">Sigma factor</keyword>
<feature type="domain" description="RNA polymerase sigma-70 region 4" evidence="5">
    <location>
        <begin position="311"/>
        <end position="353"/>
    </location>
</feature>
<gene>
    <name evidence="6" type="ordered locus">AM1_2508</name>
</gene>
<keyword evidence="1" id="KW-0805">Transcription regulation</keyword>
<dbReference type="KEGG" id="amr:AM1_2508"/>
<keyword evidence="7" id="KW-1185">Reference proteome</keyword>
<dbReference type="AlphaFoldDB" id="B0C5E0"/>
<dbReference type="Gene3D" id="1.10.10.60">
    <property type="entry name" value="Homeodomain-like"/>
    <property type="match status" value="1"/>
</dbReference>
<keyword evidence="3" id="KW-0238">DNA-binding</keyword>
<evidence type="ECO:0000256" key="2">
    <source>
        <dbReference type="ARBA" id="ARBA00023082"/>
    </source>
</evidence>
<dbReference type="STRING" id="329726.AM1_2508"/>
<dbReference type="GO" id="GO:0006352">
    <property type="term" value="P:DNA-templated transcription initiation"/>
    <property type="evidence" value="ECO:0007669"/>
    <property type="project" value="InterPro"/>
</dbReference>